<accession>A0A974PXR0</accession>
<gene>
    <name evidence="2" type="ORF">IWH25_16995</name>
</gene>
<dbReference type="InterPro" id="IPR012902">
    <property type="entry name" value="N_methyl_site"/>
</dbReference>
<reference evidence="2" key="1">
    <citation type="submission" date="2020-11" db="EMBL/GenBank/DDBJ databases">
        <title>Azospira restricta DSM 18626 genome sequence.</title>
        <authorList>
            <person name="Moe W.M."/>
        </authorList>
    </citation>
    <scope>NUCLEOTIDE SEQUENCE</scope>
    <source>
        <strain evidence="2">DSM 18626</strain>
    </source>
</reference>
<name>A0A974PXR0_9RHOO</name>
<dbReference type="Proteomes" id="UP000663444">
    <property type="component" value="Chromosome"/>
</dbReference>
<dbReference type="KEGG" id="ares:IWH25_16995"/>
<dbReference type="Pfam" id="PF07963">
    <property type="entry name" value="N_methyl"/>
    <property type="match status" value="1"/>
</dbReference>
<proteinExistence type="predicted"/>
<feature type="transmembrane region" description="Helical" evidence="1">
    <location>
        <begin position="20"/>
        <end position="39"/>
    </location>
</feature>
<sequence>MFMTPPKPNSAERGFSLIEVMITILIIAIGLLGLAGLHARALNAETESFAKGQALGLLQDIAQRFEANQPGAKDAIAAGINVTNIGTSGYVCAAGARLDTDLCEWDAALKATTALPGAVGCVQAIAASSEILFSIAWRGRDTGFSPSAAQGCGSATITSARRVVSTRIRIPNLGS</sequence>
<dbReference type="AlphaFoldDB" id="A0A974PXR0"/>
<dbReference type="EMBL" id="CP064781">
    <property type="protein sequence ID" value="QRJ63419.1"/>
    <property type="molecule type" value="Genomic_DNA"/>
</dbReference>
<keyword evidence="1" id="KW-0812">Transmembrane</keyword>
<keyword evidence="3" id="KW-1185">Reference proteome</keyword>
<dbReference type="RefSeq" id="WP_203386946.1">
    <property type="nucleotide sequence ID" value="NZ_CP064781.1"/>
</dbReference>
<keyword evidence="1" id="KW-1133">Transmembrane helix</keyword>
<protein>
    <submittedName>
        <fullName evidence="2">Prepilin-type N-terminal cleavage/methylation domain-containing protein</fullName>
    </submittedName>
</protein>
<organism evidence="2 3">
    <name type="scientific">Azospira restricta</name>
    <dbReference type="NCBI Taxonomy" id="404405"/>
    <lineage>
        <taxon>Bacteria</taxon>
        <taxon>Pseudomonadati</taxon>
        <taxon>Pseudomonadota</taxon>
        <taxon>Betaproteobacteria</taxon>
        <taxon>Rhodocyclales</taxon>
        <taxon>Rhodocyclaceae</taxon>
        <taxon>Azospira</taxon>
    </lineage>
</organism>
<evidence type="ECO:0000313" key="2">
    <source>
        <dbReference type="EMBL" id="QRJ63419.1"/>
    </source>
</evidence>
<evidence type="ECO:0000256" key="1">
    <source>
        <dbReference type="SAM" id="Phobius"/>
    </source>
</evidence>
<keyword evidence="1" id="KW-0472">Membrane</keyword>
<evidence type="ECO:0000313" key="3">
    <source>
        <dbReference type="Proteomes" id="UP000663444"/>
    </source>
</evidence>
<dbReference type="NCBIfam" id="TIGR02532">
    <property type="entry name" value="IV_pilin_GFxxxE"/>
    <property type="match status" value="1"/>
</dbReference>